<keyword evidence="9" id="KW-1185">Reference proteome</keyword>
<dbReference type="GO" id="GO:0031119">
    <property type="term" value="P:tRNA pseudouridine synthesis"/>
    <property type="evidence" value="ECO:0007669"/>
    <property type="project" value="UniProtKB-UniRule"/>
</dbReference>
<evidence type="ECO:0000256" key="4">
    <source>
        <dbReference type="ARBA" id="ARBA00023235"/>
    </source>
</evidence>
<dbReference type="InterPro" id="IPR020103">
    <property type="entry name" value="PsdUridine_synth_cat_dom_sf"/>
</dbReference>
<feature type="domain" description="tRNA pseudouridylate synthase B C-terminal" evidence="7">
    <location>
        <begin position="193"/>
        <end position="233"/>
    </location>
</feature>
<feature type="domain" description="Pseudouridine synthase II N-terminal" evidence="6">
    <location>
        <begin position="38"/>
        <end position="192"/>
    </location>
</feature>
<protein>
    <recommendedName>
        <fullName evidence="5">tRNA pseudouridine synthase B</fullName>
        <ecNumber evidence="5">5.4.99.25</ecNumber>
    </recommendedName>
    <alternativeName>
        <fullName evidence="5">tRNA pseudouridine(55) synthase</fullName>
        <shortName evidence="5">Psi55 synthase</shortName>
    </alternativeName>
    <alternativeName>
        <fullName evidence="5">tRNA pseudouridylate synthase</fullName>
    </alternativeName>
    <alternativeName>
        <fullName evidence="5">tRNA-uridine isomerase</fullName>
    </alternativeName>
</protein>
<dbReference type="RefSeq" id="WP_073193526.1">
    <property type="nucleotide sequence ID" value="NZ_FQTW01000009.1"/>
</dbReference>
<dbReference type="HAMAP" id="MF_01080">
    <property type="entry name" value="TruB_bact"/>
    <property type="match status" value="1"/>
</dbReference>
<comment type="similarity">
    <text evidence="2 5">Belongs to the pseudouridine synthase TruB family. Type 1 subfamily.</text>
</comment>
<keyword evidence="4 5" id="KW-0413">Isomerase</keyword>
<comment type="catalytic activity">
    <reaction evidence="1 5">
        <text>uridine(55) in tRNA = pseudouridine(55) in tRNA</text>
        <dbReference type="Rhea" id="RHEA:42532"/>
        <dbReference type="Rhea" id="RHEA-COMP:10101"/>
        <dbReference type="Rhea" id="RHEA-COMP:10102"/>
        <dbReference type="ChEBI" id="CHEBI:65314"/>
        <dbReference type="ChEBI" id="CHEBI:65315"/>
        <dbReference type="EC" id="5.4.99.25"/>
    </reaction>
</comment>
<evidence type="ECO:0000313" key="8">
    <source>
        <dbReference type="EMBL" id="SHE94056.1"/>
    </source>
</evidence>
<comment type="function">
    <text evidence="5">Responsible for synthesis of pseudouridine from uracil-55 in the psi GC loop of transfer RNAs.</text>
</comment>
<feature type="active site" description="Nucleophile" evidence="5">
    <location>
        <position position="54"/>
    </location>
</feature>
<reference evidence="8 9" key="1">
    <citation type="submission" date="2016-11" db="EMBL/GenBank/DDBJ databases">
        <authorList>
            <person name="Jaros S."/>
            <person name="Januszkiewicz K."/>
            <person name="Wedrychowicz H."/>
        </authorList>
    </citation>
    <scope>NUCLEOTIDE SEQUENCE [LARGE SCALE GENOMIC DNA]</scope>
    <source>
        <strain evidence="8 9">DSM 25661</strain>
    </source>
</reference>
<dbReference type="Pfam" id="PF01509">
    <property type="entry name" value="TruB_N"/>
    <property type="match status" value="1"/>
</dbReference>
<dbReference type="CDD" id="cd02573">
    <property type="entry name" value="PseudoU_synth_EcTruB"/>
    <property type="match status" value="1"/>
</dbReference>
<sequence length="237" mass="26952">MPKLDLNDYKEGQVLCFDKPLNWTSFQLVNKVRWLIKREFEIKKIKVGHAGTLDPLATGLVIICTGKKTKTIQDLMGQTKIYTGEITLGATTASYDLETEINQYFETQHITEQLLHEATSKFTGKIMQQPPIFSALKKEGKRLYEFAREGKSVDIPKREVFIEEFKITSIKDLGNQQPKVTFKVVCSKGTYIRSLAHDFGKSLNSGSHLSALRRTAIGNYKVENALTIEDFEQQLSR</sequence>
<dbReference type="Proteomes" id="UP000184462">
    <property type="component" value="Unassembled WGS sequence"/>
</dbReference>
<dbReference type="GO" id="GO:0160148">
    <property type="term" value="F:tRNA pseudouridine(55) synthase activity"/>
    <property type="evidence" value="ECO:0007669"/>
    <property type="project" value="UniProtKB-EC"/>
</dbReference>
<dbReference type="PANTHER" id="PTHR13767:SF2">
    <property type="entry name" value="PSEUDOURIDYLATE SYNTHASE TRUB1"/>
    <property type="match status" value="1"/>
</dbReference>
<dbReference type="STRING" id="1155689.SAMN05444278_10956"/>
<dbReference type="PANTHER" id="PTHR13767">
    <property type="entry name" value="TRNA-PSEUDOURIDINE SYNTHASE"/>
    <property type="match status" value="1"/>
</dbReference>
<dbReference type="InterPro" id="IPR014780">
    <property type="entry name" value="tRNA_psdUridine_synth_TruB"/>
</dbReference>
<evidence type="ECO:0000259" key="7">
    <source>
        <dbReference type="Pfam" id="PF16198"/>
    </source>
</evidence>
<dbReference type="SUPFAM" id="SSF55120">
    <property type="entry name" value="Pseudouridine synthase"/>
    <property type="match status" value="1"/>
</dbReference>
<dbReference type="Pfam" id="PF16198">
    <property type="entry name" value="TruB_C_2"/>
    <property type="match status" value="1"/>
</dbReference>
<proteinExistence type="inferred from homology"/>
<keyword evidence="3 5" id="KW-0819">tRNA processing</keyword>
<accession>A0A1M4XKV1</accession>
<gene>
    <name evidence="5" type="primary">truB</name>
    <name evidence="8" type="ORF">SAMN05444278_10956</name>
</gene>
<dbReference type="OrthoDB" id="9802309at2"/>
<evidence type="ECO:0000259" key="6">
    <source>
        <dbReference type="Pfam" id="PF01509"/>
    </source>
</evidence>
<dbReference type="NCBIfam" id="TIGR00431">
    <property type="entry name" value="TruB"/>
    <property type="match status" value="1"/>
</dbReference>
<evidence type="ECO:0000256" key="3">
    <source>
        <dbReference type="ARBA" id="ARBA00022694"/>
    </source>
</evidence>
<dbReference type="EMBL" id="FQTW01000009">
    <property type="protein sequence ID" value="SHE94056.1"/>
    <property type="molecule type" value="Genomic_DNA"/>
</dbReference>
<dbReference type="GO" id="GO:0003723">
    <property type="term" value="F:RNA binding"/>
    <property type="evidence" value="ECO:0007669"/>
    <property type="project" value="InterPro"/>
</dbReference>
<organism evidence="8 9">
    <name type="scientific">Psychroflexus salarius</name>
    <dbReference type="NCBI Taxonomy" id="1155689"/>
    <lineage>
        <taxon>Bacteria</taxon>
        <taxon>Pseudomonadati</taxon>
        <taxon>Bacteroidota</taxon>
        <taxon>Flavobacteriia</taxon>
        <taxon>Flavobacteriales</taxon>
        <taxon>Flavobacteriaceae</taxon>
        <taxon>Psychroflexus</taxon>
    </lineage>
</organism>
<dbReference type="GO" id="GO:1990481">
    <property type="term" value="P:mRNA pseudouridine synthesis"/>
    <property type="evidence" value="ECO:0007669"/>
    <property type="project" value="TreeGrafter"/>
</dbReference>
<dbReference type="InterPro" id="IPR002501">
    <property type="entry name" value="PsdUridine_synth_N"/>
</dbReference>
<dbReference type="InterPro" id="IPR032819">
    <property type="entry name" value="TruB_C"/>
</dbReference>
<dbReference type="AlphaFoldDB" id="A0A1M4XKV1"/>
<evidence type="ECO:0000256" key="2">
    <source>
        <dbReference type="ARBA" id="ARBA00005642"/>
    </source>
</evidence>
<name>A0A1M4XKV1_9FLAO</name>
<dbReference type="Gene3D" id="3.30.2350.10">
    <property type="entry name" value="Pseudouridine synthase"/>
    <property type="match status" value="1"/>
</dbReference>
<evidence type="ECO:0000313" key="9">
    <source>
        <dbReference type="Proteomes" id="UP000184462"/>
    </source>
</evidence>
<evidence type="ECO:0000256" key="1">
    <source>
        <dbReference type="ARBA" id="ARBA00000385"/>
    </source>
</evidence>
<dbReference type="EC" id="5.4.99.25" evidence="5"/>
<evidence type="ECO:0000256" key="5">
    <source>
        <dbReference type="HAMAP-Rule" id="MF_01080"/>
    </source>
</evidence>